<dbReference type="InterPro" id="IPR050545">
    <property type="entry name" value="Mycobact_MmpL"/>
</dbReference>
<dbReference type="InterPro" id="IPR000731">
    <property type="entry name" value="SSD"/>
</dbReference>
<feature type="transmembrane region" description="Helical" evidence="6">
    <location>
        <begin position="231"/>
        <end position="251"/>
    </location>
</feature>
<dbReference type="Proteomes" id="UP000749311">
    <property type="component" value="Unassembled WGS sequence"/>
</dbReference>
<proteinExistence type="predicted"/>
<name>A0ABX0SNV6_9ACTN</name>
<evidence type="ECO:0000256" key="6">
    <source>
        <dbReference type="SAM" id="Phobius"/>
    </source>
</evidence>
<comment type="subcellular location">
    <subcellularLocation>
        <location evidence="1">Cell membrane</location>
        <topology evidence="1">Multi-pass membrane protein</topology>
    </subcellularLocation>
</comment>
<evidence type="ECO:0000256" key="4">
    <source>
        <dbReference type="ARBA" id="ARBA00022989"/>
    </source>
</evidence>
<reference evidence="8 9" key="1">
    <citation type="submission" date="2020-02" db="EMBL/GenBank/DDBJ databases">
        <title>Sequencing the genomes of 1000 actinobacteria strains.</title>
        <authorList>
            <person name="Klenk H.-P."/>
        </authorList>
    </citation>
    <scope>NUCLEOTIDE SEQUENCE [LARGE SCALE GENOMIC DNA]</scope>
    <source>
        <strain evidence="8 9">DSM 19609</strain>
    </source>
</reference>
<keyword evidence="9" id="KW-1185">Reference proteome</keyword>
<feature type="transmembrane region" description="Helical" evidence="6">
    <location>
        <begin position="208"/>
        <end position="226"/>
    </location>
</feature>
<dbReference type="InterPro" id="IPR004869">
    <property type="entry name" value="MMPL_dom"/>
</dbReference>
<dbReference type="PANTHER" id="PTHR33406:SF13">
    <property type="entry name" value="MEMBRANE PROTEIN YDFJ"/>
    <property type="match status" value="1"/>
</dbReference>
<dbReference type="SUPFAM" id="SSF82866">
    <property type="entry name" value="Multidrug efflux transporter AcrB transmembrane domain"/>
    <property type="match status" value="2"/>
</dbReference>
<dbReference type="PROSITE" id="PS50156">
    <property type="entry name" value="SSD"/>
    <property type="match status" value="1"/>
</dbReference>
<feature type="transmembrane region" description="Helical" evidence="6">
    <location>
        <begin position="257"/>
        <end position="278"/>
    </location>
</feature>
<feature type="transmembrane region" description="Helical" evidence="6">
    <location>
        <begin position="564"/>
        <end position="585"/>
    </location>
</feature>
<feature type="transmembrane region" description="Helical" evidence="6">
    <location>
        <begin position="350"/>
        <end position="382"/>
    </location>
</feature>
<keyword evidence="3 6" id="KW-0812">Transmembrane</keyword>
<dbReference type="Pfam" id="PF03176">
    <property type="entry name" value="MMPL"/>
    <property type="match status" value="2"/>
</dbReference>
<keyword evidence="4 6" id="KW-1133">Transmembrane helix</keyword>
<accession>A0ABX0SNV6</accession>
<evidence type="ECO:0000259" key="7">
    <source>
        <dbReference type="PROSITE" id="PS50156"/>
    </source>
</evidence>
<dbReference type="Gene3D" id="1.20.1640.10">
    <property type="entry name" value="Multidrug efflux transporter AcrB transmembrane domain"/>
    <property type="match status" value="2"/>
</dbReference>
<sequence>MFERLGHGIARRPWLVLAGWLVLLTLGLTATFQGFGQGGLFDRMATTAAHVPGSESEEVADLTATSDTGDAITLVVTGVVIPDDVPELMQIMPDQRTLFTDIPGVDSVTDPLVVVDPTNPLAGLQDPSIQALISTEQDGFVVVVNLASGLDEDASTRAHDDVSAAAGEFATDLVQDFPDAQVLPLSDKIIGDDITTLVQDDLVRGESVGLPVALLLMVIVFGGLLAAGLPLVGAVVSIVIGLGGIWLLTFVMDINSFILNVISIIGLALSIDYGLLVVSRYREEVTTRLTSAGYPANGSRLPDRRTSLEIVAGAAQRTVATAGRTVTFSALTIALSIAGLLVFSSPVLRAIALGGIIVTLLAVLTAVTLVPAVIVLLGPALLHPSLLNRIPGLRSLTRAVGDASSDEGGFSRLARFVQRIPWVVIVVVVAILAVMAHPLGGLKMRSSFVEYLPSESVALAAYTTIQDDYPALASPEIVAVADVPVAESAALVEHIEGLDAITYVTAVALPSDDGQTELGIHVDTDDRVSESVVSLVDELRDYDPGYGFLVGGDAAMQEDFSRSLINGAPAALAIVVVAVMVLLFLMTGSLIVPLKALLINLFSLAASLGATVWIFEGGHLGMPRTNGLETFIVACMVAFGFGLSMDYEVFLVARIKEYWDAGLDNDEAVARGLQRSGRIITSAAAIIVAVFIGFVSGQMQAIKQIGVALAIMVAADATLVRMLLVPATMTVLGKWNWWAPKPLRVLHERFGINH</sequence>
<dbReference type="RefSeq" id="WP_167170865.1">
    <property type="nucleotide sequence ID" value="NZ_BAAAOO010000004.1"/>
</dbReference>
<gene>
    <name evidence="8" type="ORF">FB473_003141</name>
</gene>
<feature type="transmembrane region" description="Helical" evidence="6">
    <location>
        <begin position="627"/>
        <end position="647"/>
    </location>
</feature>
<evidence type="ECO:0000313" key="8">
    <source>
        <dbReference type="EMBL" id="NIH58446.1"/>
    </source>
</evidence>
<feature type="transmembrane region" description="Helical" evidence="6">
    <location>
        <begin position="326"/>
        <end position="344"/>
    </location>
</feature>
<evidence type="ECO:0000256" key="3">
    <source>
        <dbReference type="ARBA" id="ARBA00022692"/>
    </source>
</evidence>
<organism evidence="8 9">
    <name type="scientific">Brooklawnia cerclae</name>
    <dbReference type="NCBI Taxonomy" id="349934"/>
    <lineage>
        <taxon>Bacteria</taxon>
        <taxon>Bacillati</taxon>
        <taxon>Actinomycetota</taxon>
        <taxon>Actinomycetes</taxon>
        <taxon>Propionibacteriales</taxon>
        <taxon>Propionibacteriaceae</taxon>
        <taxon>Brooklawnia</taxon>
    </lineage>
</organism>
<evidence type="ECO:0000313" key="9">
    <source>
        <dbReference type="Proteomes" id="UP000749311"/>
    </source>
</evidence>
<feature type="domain" description="SSD" evidence="7">
    <location>
        <begin position="231"/>
        <end position="376"/>
    </location>
</feature>
<feature type="transmembrane region" description="Helical" evidence="6">
    <location>
        <begin position="679"/>
        <end position="699"/>
    </location>
</feature>
<feature type="transmembrane region" description="Helical" evidence="6">
    <location>
        <begin position="420"/>
        <end position="439"/>
    </location>
</feature>
<comment type="caution">
    <text evidence="8">The sequence shown here is derived from an EMBL/GenBank/DDBJ whole genome shotgun (WGS) entry which is preliminary data.</text>
</comment>
<evidence type="ECO:0000256" key="5">
    <source>
        <dbReference type="ARBA" id="ARBA00023136"/>
    </source>
</evidence>
<dbReference type="PANTHER" id="PTHR33406">
    <property type="entry name" value="MEMBRANE PROTEIN MJ1562-RELATED"/>
    <property type="match status" value="1"/>
</dbReference>
<feature type="transmembrane region" description="Helical" evidence="6">
    <location>
        <begin position="597"/>
        <end position="615"/>
    </location>
</feature>
<dbReference type="EMBL" id="JAAMOZ010000003">
    <property type="protein sequence ID" value="NIH58446.1"/>
    <property type="molecule type" value="Genomic_DNA"/>
</dbReference>
<keyword evidence="5 6" id="KW-0472">Membrane</keyword>
<keyword evidence="2" id="KW-1003">Cell membrane</keyword>
<evidence type="ECO:0000256" key="1">
    <source>
        <dbReference type="ARBA" id="ARBA00004651"/>
    </source>
</evidence>
<protein>
    <submittedName>
        <fullName evidence="8">RND superfamily putative drug exporter</fullName>
    </submittedName>
</protein>
<evidence type="ECO:0000256" key="2">
    <source>
        <dbReference type="ARBA" id="ARBA00022475"/>
    </source>
</evidence>